<evidence type="ECO:0000313" key="4">
    <source>
        <dbReference type="Proteomes" id="UP000184420"/>
    </source>
</evidence>
<accession>A0A1M7A7A2</accession>
<dbReference type="PANTHER" id="PTHR46331">
    <property type="entry name" value="VALACYCLOVIR HYDROLASE"/>
    <property type="match status" value="1"/>
</dbReference>
<feature type="chain" id="PRO_5011980138" evidence="1">
    <location>
        <begin position="20"/>
        <end position="281"/>
    </location>
</feature>
<dbReference type="AlphaFoldDB" id="A0A1M7A7A2"/>
<organism evidence="3 4">
    <name type="scientific">Chitinophaga jiangningensis</name>
    <dbReference type="NCBI Taxonomy" id="1419482"/>
    <lineage>
        <taxon>Bacteria</taxon>
        <taxon>Pseudomonadati</taxon>
        <taxon>Bacteroidota</taxon>
        <taxon>Chitinophagia</taxon>
        <taxon>Chitinophagales</taxon>
        <taxon>Chitinophagaceae</taxon>
        <taxon>Chitinophaga</taxon>
    </lineage>
</organism>
<dbReference type="PANTHER" id="PTHR46331:SF2">
    <property type="entry name" value="VALACYCLOVIR HYDROLASE"/>
    <property type="match status" value="1"/>
</dbReference>
<keyword evidence="4" id="KW-1185">Reference proteome</keyword>
<sequence length="281" mass="30884">MMKTLLLSTLLMVSVAATAQSTDTPARHSGYAAVNGIRMYYEIYGTGKPLVLLHGGGSTIQSNFARVIPYLSKNRKVIAVELQAHGRTSDRSADETFEQDADDVAALLQQLGIKKADFLGFSNGATTSCQIAIRHPAIVNKLVLGSVLCKRDGMPEWFWGFMQKATLSNMPPELKSAYLQAKNDSAGLQTMHDKDARRMVNFKDIPDEQLRGIQAPALFILADKDVIKPEHIIALSKLLPHAELAIIPGIHGEYLEEITTVKNGSNQGRYVMPMVESFLDK</sequence>
<evidence type="ECO:0000259" key="2">
    <source>
        <dbReference type="Pfam" id="PF00561"/>
    </source>
</evidence>
<evidence type="ECO:0000313" key="3">
    <source>
        <dbReference type="EMBL" id="SHL38572.1"/>
    </source>
</evidence>
<feature type="signal peptide" evidence="1">
    <location>
        <begin position="1"/>
        <end position="19"/>
    </location>
</feature>
<feature type="domain" description="AB hydrolase-1" evidence="2">
    <location>
        <begin position="48"/>
        <end position="147"/>
    </location>
</feature>
<dbReference type="InterPro" id="IPR000073">
    <property type="entry name" value="AB_hydrolase_1"/>
</dbReference>
<dbReference type="Gene3D" id="3.40.50.1820">
    <property type="entry name" value="alpha/beta hydrolase"/>
    <property type="match status" value="1"/>
</dbReference>
<dbReference type="Proteomes" id="UP000184420">
    <property type="component" value="Unassembled WGS sequence"/>
</dbReference>
<dbReference type="GO" id="GO:0017171">
    <property type="term" value="F:serine hydrolase activity"/>
    <property type="evidence" value="ECO:0007669"/>
    <property type="project" value="TreeGrafter"/>
</dbReference>
<proteinExistence type="predicted"/>
<keyword evidence="1" id="KW-0732">Signal</keyword>
<dbReference type="InterPro" id="IPR029058">
    <property type="entry name" value="AB_hydrolase_fold"/>
</dbReference>
<dbReference type="EMBL" id="FRBL01000003">
    <property type="protein sequence ID" value="SHL38572.1"/>
    <property type="molecule type" value="Genomic_DNA"/>
</dbReference>
<gene>
    <name evidence="3" type="ORF">SAMN05444266_103156</name>
</gene>
<evidence type="ECO:0000256" key="1">
    <source>
        <dbReference type="SAM" id="SignalP"/>
    </source>
</evidence>
<dbReference type="Pfam" id="PF00561">
    <property type="entry name" value="Abhydrolase_1"/>
    <property type="match status" value="1"/>
</dbReference>
<name>A0A1M7A7A2_9BACT</name>
<reference evidence="3 4" key="1">
    <citation type="submission" date="2016-11" db="EMBL/GenBank/DDBJ databases">
        <authorList>
            <person name="Jaros S."/>
            <person name="Januszkiewicz K."/>
            <person name="Wedrychowicz H."/>
        </authorList>
    </citation>
    <scope>NUCLEOTIDE SEQUENCE [LARGE SCALE GENOMIC DNA]</scope>
    <source>
        <strain evidence="3 4">DSM 27406</strain>
    </source>
</reference>
<dbReference type="STRING" id="1419482.SAMN05444266_103156"/>
<dbReference type="SUPFAM" id="SSF53474">
    <property type="entry name" value="alpha/beta-Hydrolases"/>
    <property type="match status" value="1"/>
</dbReference>
<protein>
    <submittedName>
        <fullName evidence="3">Pimeloyl-ACP methyl ester carboxylesterase</fullName>
    </submittedName>
</protein>